<organism evidence="1 2">
    <name type="scientific">Entomophthora muscae</name>
    <dbReference type="NCBI Taxonomy" id="34485"/>
    <lineage>
        <taxon>Eukaryota</taxon>
        <taxon>Fungi</taxon>
        <taxon>Fungi incertae sedis</taxon>
        <taxon>Zoopagomycota</taxon>
        <taxon>Entomophthoromycotina</taxon>
        <taxon>Entomophthoromycetes</taxon>
        <taxon>Entomophthorales</taxon>
        <taxon>Entomophthoraceae</taxon>
        <taxon>Entomophthora</taxon>
    </lineage>
</organism>
<comment type="caution">
    <text evidence="1">The sequence shown here is derived from an EMBL/GenBank/DDBJ whole genome shotgun (WGS) entry which is preliminary data.</text>
</comment>
<sequence>MLEKVKPVLDTSYKPYFSDGNQEDDKEPKFYQTDEGQLVLKKVAAVRNIPDTYSCVINKLSPAANVKAPTTKKTSTVNVQTSAINM</sequence>
<dbReference type="Proteomes" id="UP001165960">
    <property type="component" value="Unassembled WGS sequence"/>
</dbReference>
<evidence type="ECO:0000313" key="1">
    <source>
        <dbReference type="EMBL" id="KAJ9069606.1"/>
    </source>
</evidence>
<accession>A0ACC2T570</accession>
<evidence type="ECO:0000313" key="2">
    <source>
        <dbReference type="Proteomes" id="UP001165960"/>
    </source>
</evidence>
<name>A0ACC2T570_9FUNG</name>
<reference evidence="1" key="1">
    <citation type="submission" date="2022-04" db="EMBL/GenBank/DDBJ databases">
        <title>Genome of the entomopathogenic fungus Entomophthora muscae.</title>
        <authorList>
            <person name="Elya C."/>
            <person name="Lovett B.R."/>
            <person name="Lee E."/>
            <person name="Macias A.M."/>
            <person name="Hajek A.E."/>
            <person name="De Bivort B.L."/>
            <person name="Kasson M.T."/>
            <person name="De Fine Licht H.H."/>
            <person name="Stajich J.E."/>
        </authorList>
    </citation>
    <scope>NUCLEOTIDE SEQUENCE</scope>
    <source>
        <strain evidence="1">Berkeley</strain>
    </source>
</reference>
<keyword evidence="2" id="KW-1185">Reference proteome</keyword>
<dbReference type="EMBL" id="QTSX02003619">
    <property type="protein sequence ID" value="KAJ9069606.1"/>
    <property type="molecule type" value="Genomic_DNA"/>
</dbReference>
<gene>
    <name evidence="1" type="ORF">DSO57_1016767</name>
</gene>
<proteinExistence type="predicted"/>
<protein>
    <submittedName>
        <fullName evidence="1">Uncharacterized protein</fullName>
    </submittedName>
</protein>